<keyword evidence="6" id="KW-1185">Reference proteome</keyword>
<evidence type="ECO:0000256" key="2">
    <source>
        <dbReference type="ARBA" id="ARBA00022722"/>
    </source>
</evidence>
<comment type="similarity">
    <text evidence="1">Belongs to the EndA/NucM nuclease family.</text>
</comment>
<organism evidence="5 6">
    <name type="scientific">Lamprobacter modestohalophilus</name>
    <dbReference type="NCBI Taxonomy" id="1064514"/>
    <lineage>
        <taxon>Bacteria</taxon>
        <taxon>Pseudomonadati</taxon>
        <taxon>Pseudomonadota</taxon>
        <taxon>Gammaproteobacteria</taxon>
        <taxon>Chromatiales</taxon>
        <taxon>Chromatiaceae</taxon>
        <taxon>Lamprobacter</taxon>
    </lineage>
</organism>
<keyword evidence="4" id="KW-0472">Membrane</keyword>
<dbReference type="RefSeq" id="WP_200247117.1">
    <property type="nucleotide sequence ID" value="NZ_NRRY01000037.1"/>
</dbReference>
<dbReference type="EMBL" id="NRRY01000037">
    <property type="protein sequence ID" value="MBK1620326.1"/>
    <property type="molecule type" value="Genomic_DNA"/>
</dbReference>
<evidence type="ECO:0000256" key="3">
    <source>
        <dbReference type="ARBA" id="ARBA00022801"/>
    </source>
</evidence>
<comment type="caution">
    <text evidence="5">The sequence shown here is derived from an EMBL/GenBank/DDBJ whole genome shotgun (WGS) entry which is preliminary data.</text>
</comment>
<dbReference type="PANTHER" id="PTHR33607:SF2">
    <property type="entry name" value="ENDONUCLEASE-1"/>
    <property type="match status" value="1"/>
</dbReference>
<dbReference type="InterPro" id="IPR044925">
    <property type="entry name" value="His-Me_finger_sf"/>
</dbReference>
<evidence type="ECO:0000256" key="4">
    <source>
        <dbReference type="SAM" id="Phobius"/>
    </source>
</evidence>
<protein>
    <submittedName>
        <fullName evidence="5">Uncharacterized protein</fullName>
    </submittedName>
</protein>
<dbReference type="InterPro" id="IPR007346">
    <property type="entry name" value="Endonuclease-I"/>
</dbReference>
<name>A0A9X1B5X9_9GAMM</name>
<dbReference type="AlphaFoldDB" id="A0A9X1B5X9"/>
<keyword evidence="2" id="KW-0540">Nuclease</keyword>
<dbReference type="GO" id="GO:0016787">
    <property type="term" value="F:hydrolase activity"/>
    <property type="evidence" value="ECO:0007669"/>
    <property type="project" value="UniProtKB-KW"/>
</dbReference>
<feature type="transmembrane region" description="Helical" evidence="4">
    <location>
        <begin position="18"/>
        <end position="35"/>
    </location>
</feature>
<evidence type="ECO:0000313" key="5">
    <source>
        <dbReference type="EMBL" id="MBK1620326.1"/>
    </source>
</evidence>
<proteinExistence type="inferred from homology"/>
<gene>
    <name evidence="5" type="ORF">CKO42_18150</name>
</gene>
<keyword evidence="4" id="KW-1133">Transmembrane helix</keyword>
<keyword evidence="4" id="KW-0812">Transmembrane</keyword>
<keyword evidence="3" id="KW-0378">Hydrolase</keyword>
<dbReference type="Proteomes" id="UP001138768">
    <property type="component" value="Unassembled WGS sequence"/>
</dbReference>
<dbReference type="PANTHER" id="PTHR33607">
    <property type="entry name" value="ENDONUCLEASE-1"/>
    <property type="match status" value="1"/>
</dbReference>
<evidence type="ECO:0000256" key="1">
    <source>
        <dbReference type="ARBA" id="ARBA00006429"/>
    </source>
</evidence>
<reference evidence="5 6" key="1">
    <citation type="journal article" date="2020" name="Microorganisms">
        <title>Osmotic Adaptation and Compatible Solute Biosynthesis of Phototrophic Bacteria as Revealed from Genome Analyses.</title>
        <authorList>
            <person name="Imhoff J.F."/>
            <person name="Rahn T."/>
            <person name="Kunzel S."/>
            <person name="Keller A."/>
            <person name="Neulinger S.C."/>
        </authorList>
    </citation>
    <scope>NUCLEOTIDE SEQUENCE [LARGE SCALE GENOMIC DNA]</scope>
    <source>
        <strain evidence="5 6">DSM 25653</strain>
    </source>
</reference>
<evidence type="ECO:0000313" key="6">
    <source>
        <dbReference type="Proteomes" id="UP001138768"/>
    </source>
</evidence>
<dbReference type="Pfam" id="PF04231">
    <property type="entry name" value="Endonuclease_1"/>
    <property type="match status" value="1"/>
</dbReference>
<accession>A0A9X1B5X9</accession>
<dbReference type="SUPFAM" id="SSF54060">
    <property type="entry name" value="His-Me finger endonucleases"/>
    <property type="match status" value="1"/>
</dbReference>
<dbReference type="GO" id="GO:0004518">
    <property type="term" value="F:nuclease activity"/>
    <property type="evidence" value="ECO:0007669"/>
    <property type="project" value="UniProtKB-KW"/>
</dbReference>
<sequence length="279" mass="32317">MTRRTIPWHRLLPRHQRLLVWWILAGAGIALPWLLDGSNREQTGGIGQLIARGDLPRVAETFSEAKQLLYTRVQRGQPVTAYCGCTYNGRRQVDLRSCGLERYAGNARARRVEAEHVFPAAQFGNFRRCWREPEAYRACRQKDGDLVSGRECCLRVDETFVAAHNDLQNLIPAVGMINGDRRDYRWGMATNGDRYGACDIRIDASYRRVQPPDALRGDIARIMLYMRDTYGFRLSKQDEQLFSAWNNLDPVDAWERTRQARIARLQRRANPYVEDYRPL</sequence>